<feature type="region of interest" description="Disordered" evidence="1">
    <location>
        <begin position="1"/>
        <end position="70"/>
    </location>
</feature>
<feature type="compositionally biased region" description="Basic and acidic residues" evidence="1">
    <location>
        <begin position="15"/>
        <end position="28"/>
    </location>
</feature>
<feature type="compositionally biased region" description="Polar residues" evidence="1">
    <location>
        <begin position="1"/>
        <end position="12"/>
    </location>
</feature>
<feature type="region of interest" description="Disordered" evidence="1">
    <location>
        <begin position="192"/>
        <end position="213"/>
    </location>
</feature>
<evidence type="ECO:0000313" key="2">
    <source>
        <dbReference type="Proteomes" id="UP000694865"/>
    </source>
</evidence>
<proteinExistence type="predicted"/>
<dbReference type="GeneID" id="100372880"/>
<keyword evidence="2" id="KW-1185">Reference proteome</keyword>
<evidence type="ECO:0000313" key="3">
    <source>
        <dbReference type="RefSeq" id="XP_006818329.1"/>
    </source>
</evidence>
<dbReference type="RefSeq" id="XP_006818329.1">
    <property type="nucleotide sequence ID" value="XM_006818266.1"/>
</dbReference>
<sequence>MKDLQPVSSRGNHLSFDESKQSIEDRQVFDYGHSSCGAKRPSITDSRDELLSQTNDGQSHSMKKKRRHSDLADEEVLIQLNPSMWYCILCCFPVPAANSQEAARHLNSGKHVGSINNTKKQSIFKPRHSRDSSKERHSTSTSELANEGLSIAEFFSARVRDEGRCEPLPEEFPAAKNVKIPSLMSMNIPPPTKPIQQQNVPVPPPPKKQDAKKKDIEKPLPPFILAAGETGYPFSRFESKNYCTLCKVFIREAEILSDHLESERHAVNLIDHKKDISIDKLEQVLDDVPCKLCANQSFIINHGKIISDFGRRKKGAYHLLFGSNCKNQEKHVNFATHRRLMKYVKVIIKVTKAARNEDGKTIVQIIKDYEDQVFGDKDGSTVSCDKCDRVIPKAHHHKKPNHHTCIILQEMVIALQSLKTMKCVNEQGMYPTIQSVGNGNDDEDEEYLAIKEDVKKTNPAPSGEEFDDLTQLLERKQDLENALQSLKTMKCVNEQGMYLTIQSTGNGNDVEDADYLAIKKEVKKTNPAPSGEEVDDLTQLLERKQQDLENADCYSLTSMDLNSNEEDESD</sequence>
<feature type="region of interest" description="Disordered" evidence="1">
    <location>
        <begin position="546"/>
        <end position="570"/>
    </location>
</feature>
<reference evidence="3" key="1">
    <citation type="submission" date="2025-08" db="UniProtKB">
        <authorList>
            <consortium name="RefSeq"/>
        </authorList>
    </citation>
    <scope>IDENTIFICATION</scope>
    <source>
        <tissue evidence="3">Testes</tissue>
    </source>
</reference>
<organism evidence="2 3">
    <name type="scientific">Saccoglossus kowalevskii</name>
    <name type="common">Acorn worm</name>
    <dbReference type="NCBI Taxonomy" id="10224"/>
    <lineage>
        <taxon>Eukaryota</taxon>
        <taxon>Metazoa</taxon>
        <taxon>Hemichordata</taxon>
        <taxon>Enteropneusta</taxon>
        <taxon>Harrimaniidae</taxon>
        <taxon>Saccoglossus</taxon>
    </lineage>
</organism>
<name>A0ABM0ME88_SACKO</name>
<protein>
    <submittedName>
        <fullName evidence="3">Uncharacterized protein LOC100372880 isoform X2</fullName>
    </submittedName>
</protein>
<feature type="region of interest" description="Disordered" evidence="1">
    <location>
        <begin position="108"/>
        <end position="144"/>
    </location>
</feature>
<gene>
    <name evidence="3" type="primary">LOC100372880</name>
</gene>
<feature type="compositionally biased region" description="Polar residues" evidence="1">
    <location>
        <begin position="51"/>
        <end position="60"/>
    </location>
</feature>
<dbReference type="Proteomes" id="UP000694865">
    <property type="component" value="Unplaced"/>
</dbReference>
<feature type="compositionally biased region" description="Basic and acidic residues" evidence="1">
    <location>
        <begin position="129"/>
        <end position="138"/>
    </location>
</feature>
<evidence type="ECO:0000256" key="1">
    <source>
        <dbReference type="SAM" id="MobiDB-lite"/>
    </source>
</evidence>
<accession>A0ABM0ME88</accession>